<comment type="function">
    <text evidence="7 9">One of the primary rRNA binding proteins, it binds directly near the 3'-end of the 23S rRNA, where it nucleates assembly of the 50S subunit.</text>
</comment>
<dbReference type="GO" id="GO:0003735">
    <property type="term" value="F:structural constituent of ribosome"/>
    <property type="evidence" value="ECO:0007669"/>
    <property type="project" value="UniProtKB-UniRule"/>
</dbReference>
<dbReference type="Proteomes" id="UP000594688">
    <property type="component" value="Chromosome"/>
</dbReference>
<evidence type="ECO:0000256" key="1">
    <source>
        <dbReference type="ARBA" id="ARBA00006540"/>
    </source>
</evidence>
<dbReference type="EMBL" id="CP048685">
    <property type="protein sequence ID" value="QPJ61751.1"/>
    <property type="molecule type" value="Genomic_DNA"/>
</dbReference>
<dbReference type="PANTHER" id="PTHR11229">
    <property type="entry name" value="50S RIBOSOMAL PROTEIN L3"/>
    <property type="match status" value="1"/>
</dbReference>
<keyword evidence="2 7" id="KW-0699">rRNA-binding</keyword>
<reference evidence="10 11" key="1">
    <citation type="submission" date="2020-02" db="EMBL/GenBank/DDBJ databases">
        <title>Genomic and physiological characterization of two novel Nitrospinaceae genera.</title>
        <authorList>
            <person name="Mueller A.J."/>
            <person name="Jung M.-Y."/>
            <person name="Strachan C.R."/>
            <person name="Herbold C.W."/>
            <person name="Kirkegaard R.H."/>
            <person name="Daims H."/>
        </authorList>
    </citation>
    <scope>NUCLEOTIDE SEQUENCE [LARGE SCALE GENOMIC DNA]</scope>
    <source>
        <strain evidence="10">EB</strain>
    </source>
</reference>
<evidence type="ECO:0000313" key="10">
    <source>
        <dbReference type="EMBL" id="QPJ61751.1"/>
    </source>
</evidence>
<dbReference type="Gene3D" id="2.40.30.10">
    <property type="entry name" value="Translation factors"/>
    <property type="match status" value="1"/>
</dbReference>
<organism evidence="10 11">
    <name type="scientific">Candidatus Nitronauta litoralis</name>
    <dbReference type="NCBI Taxonomy" id="2705533"/>
    <lineage>
        <taxon>Bacteria</taxon>
        <taxon>Pseudomonadati</taxon>
        <taxon>Nitrospinota/Tectimicrobiota group</taxon>
        <taxon>Nitrospinota</taxon>
        <taxon>Nitrospinia</taxon>
        <taxon>Nitrospinales</taxon>
        <taxon>Nitrospinaceae</taxon>
        <taxon>Candidatus Nitronauta</taxon>
    </lineage>
</organism>
<dbReference type="KEGG" id="nli:G3M70_07590"/>
<keyword evidence="5 7" id="KW-0687">Ribonucleoprotein</keyword>
<dbReference type="NCBIfam" id="TIGR03625">
    <property type="entry name" value="L3_bact"/>
    <property type="match status" value="1"/>
</dbReference>
<dbReference type="InterPro" id="IPR000597">
    <property type="entry name" value="Ribosomal_uL3"/>
</dbReference>
<evidence type="ECO:0000256" key="9">
    <source>
        <dbReference type="RuleBase" id="RU003906"/>
    </source>
</evidence>
<dbReference type="PANTHER" id="PTHR11229:SF16">
    <property type="entry name" value="LARGE RIBOSOMAL SUBUNIT PROTEIN UL3C"/>
    <property type="match status" value="1"/>
</dbReference>
<keyword evidence="4 7" id="KW-0689">Ribosomal protein</keyword>
<dbReference type="InterPro" id="IPR019927">
    <property type="entry name" value="Ribosomal_uL3_bac/org-type"/>
</dbReference>
<evidence type="ECO:0000256" key="2">
    <source>
        <dbReference type="ARBA" id="ARBA00022730"/>
    </source>
</evidence>
<evidence type="ECO:0000256" key="4">
    <source>
        <dbReference type="ARBA" id="ARBA00022980"/>
    </source>
</evidence>
<dbReference type="InterPro" id="IPR009000">
    <property type="entry name" value="Transl_B-barrel_sf"/>
</dbReference>
<accession>A0A7T0BVJ4</accession>
<dbReference type="Gene3D" id="3.30.160.810">
    <property type="match status" value="1"/>
</dbReference>
<keyword evidence="3 7" id="KW-0694">RNA-binding</keyword>
<dbReference type="SUPFAM" id="SSF50447">
    <property type="entry name" value="Translation proteins"/>
    <property type="match status" value="1"/>
</dbReference>
<protein>
    <recommendedName>
        <fullName evidence="6 7">Large ribosomal subunit protein uL3</fullName>
    </recommendedName>
</protein>
<dbReference type="GO" id="GO:0006412">
    <property type="term" value="P:translation"/>
    <property type="evidence" value="ECO:0007669"/>
    <property type="project" value="UniProtKB-UniRule"/>
</dbReference>
<dbReference type="Pfam" id="PF00297">
    <property type="entry name" value="Ribosomal_L3"/>
    <property type="match status" value="1"/>
</dbReference>
<name>A0A7T0BVJ4_9BACT</name>
<evidence type="ECO:0000256" key="6">
    <source>
        <dbReference type="ARBA" id="ARBA00035243"/>
    </source>
</evidence>
<comment type="subunit">
    <text evidence="7 9">Part of the 50S ribosomal subunit. Forms a cluster with proteins L14 and L19.</text>
</comment>
<dbReference type="AlphaFoldDB" id="A0A7T0BVJ4"/>
<dbReference type="GO" id="GO:0019843">
    <property type="term" value="F:rRNA binding"/>
    <property type="evidence" value="ECO:0007669"/>
    <property type="project" value="UniProtKB-UniRule"/>
</dbReference>
<evidence type="ECO:0000256" key="5">
    <source>
        <dbReference type="ARBA" id="ARBA00023274"/>
    </source>
</evidence>
<evidence type="ECO:0000256" key="8">
    <source>
        <dbReference type="RuleBase" id="RU003905"/>
    </source>
</evidence>
<proteinExistence type="inferred from homology"/>
<evidence type="ECO:0000256" key="3">
    <source>
        <dbReference type="ARBA" id="ARBA00022884"/>
    </source>
</evidence>
<dbReference type="InterPro" id="IPR019926">
    <property type="entry name" value="Ribosomal_uL3_CS"/>
</dbReference>
<comment type="similarity">
    <text evidence="1 7 8">Belongs to the universal ribosomal protein uL3 family.</text>
</comment>
<dbReference type="PROSITE" id="PS00474">
    <property type="entry name" value="RIBOSOMAL_L3"/>
    <property type="match status" value="1"/>
</dbReference>
<gene>
    <name evidence="7 10" type="primary">rplC</name>
    <name evidence="10" type="ORF">G3M70_07590</name>
</gene>
<sequence length="215" mass="23294">MEALLGKKMGMTQVFTDKGDCVPVTVIQVEKCVPVLKRTPETDGYQAVLVAYGERKKKHANKAQLGFYAKHKMDPAQTLTEFRDQDIEDDALGKPLKVDLFSEGDFVNVIGTSKGKGFQGVMKRHGFAGHPASRGNHESFRGPGSIGMATFPGRVLRGHPMAGHMGNERVFVKNLSVVSVDPGNNTILIRGAVPGKNGGLVRVVKSQKQPKNGKK</sequence>
<evidence type="ECO:0000256" key="7">
    <source>
        <dbReference type="HAMAP-Rule" id="MF_01325"/>
    </source>
</evidence>
<evidence type="ECO:0000313" key="11">
    <source>
        <dbReference type="Proteomes" id="UP000594688"/>
    </source>
</evidence>
<dbReference type="HAMAP" id="MF_01325_B">
    <property type="entry name" value="Ribosomal_uL3_B"/>
    <property type="match status" value="1"/>
</dbReference>
<dbReference type="GO" id="GO:0022625">
    <property type="term" value="C:cytosolic large ribosomal subunit"/>
    <property type="evidence" value="ECO:0007669"/>
    <property type="project" value="TreeGrafter"/>
</dbReference>
<dbReference type="FunFam" id="2.40.30.10:FF:000004">
    <property type="entry name" value="50S ribosomal protein L3"/>
    <property type="match status" value="1"/>
</dbReference>